<evidence type="ECO:0000313" key="6">
    <source>
        <dbReference type="EMBL" id="RUS27966.1"/>
    </source>
</evidence>
<feature type="compositionally biased region" description="Polar residues" evidence="4">
    <location>
        <begin position="62"/>
        <end position="72"/>
    </location>
</feature>
<feature type="region of interest" description="Disordered" evidence="4">
    <location>
        <begin position="52"/>
        <end position="81"/>
    </location>
</feature>
<keyword evidence="1" id="KW-0285">Flavoprotein</keyword>
<organism evidence="6 7">
    <name type="scientific">Jimgerdemannia flammicorona</name>
    <dbReference type="NCBI Taxonomy" id="994334"/>
    <lineage>
        <taxon>Eukaryota</taxon>
        <taxon>Fungi</taxon>
        <taxon>Fungi incertae sedis</taxon>
        <taxon>Mucoromycota</taxon>
        <taxon>Mucoromycotina</taxon>
        <taxon>Endogonomycetes</taxon>
        <taxon>Endogonales</taxon>
        <taxon>Endogonaceae</taxon>
        <taxon>Jimgerdemannia</taxon>
    </lineage>
</organism>
<dbReference type="Gene3D" id="3.50.50.60">
    <property type="entry name" value="FAD/NAD(P)-binding domain"/>
    <property type="match status" value="1"/>
</dbReference>
<evidence type="ECO:0000256" key="3">
    <source>
        <dbReference type="ARBA" id="ARBA00023002"/>
    </source>
</evidence>
<name>A0A433QDS0_9FUNG</name>
<evidence type="ECO:0000256" key="1">
    <source>
        <dbReference type="ARBA" id="ARBA00022630"/>
    </source>
</evidence>
<keyword evidence="7" id="KW-1185">Reference proteome</keyword>
<evidence type="ECO:0000313" key="7">
    <source>
        <dbReference type="Proteomes" id="UP000274822"/>
    </source>
</evidence>
<dbReference type="AlphaFoldDB" id="A0A433QDS0"/>
<dbReference type="Pfam" id="PF01494">
    <property type="entry name" value="FAD_binding_3"/>
    <property type="match status" value="1"/>
</dbReference>
<dbReference type="InterPro" id="IPR036188">
    <property type="entry name" value="FAD/NAD-bd_sf"/>
</dbReference>
<feature type="domain" description="FAD-binding" evidence="5">
    <location>
        <begin position="4"/>
        <end position="47"/>
    </location>
</feature>
<reference evidence="6 7" key="1">
    <citation type="journal article" date="2018" name="New Phytol.">
        <title>Phylogenomics of Endogonaceae and evolution of mycorrhizas within Mucoromycota.</title>
        <authorList>
            <person name="Chang Y."/>
            <person name="Desiro A."/>
            <person name="Na H."/>
            <person name="Sandor L."/>
            <person name="Lipzen A."/>
            <person name="Clum A."/>
            <person name="Barry K."/>
            <person name="Grigoriev I.V."/>
            <person name="Martin F.M."/>
            <person name="Stajich J.E."/>
            <person name="Smith M.E."/>
            <person name="Bonito G."/>
            <person name="Spatafora J.W."/>
        </authorList>
    </citation>
    <scope>NUCLEOTIDE SEQUENCE [LARGE SCALE GENOMIC DNA]</scope>
    <source>
        <strain evidence="6 7">AD002</strain>
    </source>
</reference>
<evidence type="ECO:0000256" key="2">
    <source>
        <dbReference type="ARBA" id="ARBA00022827"/>
    </source>
</evidence>
<proteinExistence type="predicted"/>
<keyword evidence="2" id="KW-0274">FAD</keyword>
<sequence>MHVLNLGLMDAHSIAWKIFQRERKGTQPIILDTYQEERRFVSERVIELDRKQASLSAGRGPQGSSPGLNSSVAKVRVDESN</sequence>
<keyword evidence="3" id="KW-0560">Oxidoreductase</keyword>
<accession>A0A433QDS0</accession>
<protein>
    <recommendedName>
        <fullName evidence="5">FAD-binding domain-containing protein</fullName>
    </recommendedName>
</protein>
<gene>
    <name evidence="6" type="ORF">BC938DRAFT_482515</name>
</gene>
<evidence type="ECO:0000259" key="5">
    <source>
        <dbReference type="Pfam" id="PF01494"/>
    </source>
</evidence>
<comment type="caution">
    <text evidence="6">The sequence shown here is derived from an EMBL/GenBank/DDBJ whole genome shotgun (WGS) entry which is preliminary data.</text>
</comment>
<dbReference type="EMBL" id="RBNJ01007414">
    <property type="protein sequence ID" value="RUS27966.1"/>
    <property type="molecule type" value="Genomic_DNA"/>
</dbReference>
<dbReference type="GO" id="GO:0071949">
    <property type="term" value="F:FAD binding"/>
    <property type="evidence" value="ECO:0007669"/>
    <property type="project" value="InterPro"/>
</dbReference>
<evidence type="ECO:0000256" key="4">
    <source>
        <dbReference type="SAM" id="MobiDB-lite"/>
    </source>
</evidence>
<dbReference type="Proteomes" id="UP000274822">
    <property type="component" value="Unassembled WGS sequence"/>
</dbReference>
<dbReference type="InterPro" id="IPR002938">
    <property type="entry name" value="FAD-bd"/>
</dbReference>
<dbReference type="GO" id="GO:0016491">
    <property type="term" value="F:oxidoreductase activity"/>
    <property type="evidence" value="ECO:0007669"/>
    <property type="project" value="UniProtKB-KW"/>
</dbReference>